<evidence type="ECO:0000313" key="2">
    <source>
        <dbReference type="EMBL" id="MBM7122404.1"/>
    </source>
</evidence>
<comment type="caution">
    <text evidence="2">The sequence shown here is derived from an EMBL/GenBank/DDBJ whole genome shotgun (WGS) entry which is preliminary data.</text>
</comment>
<dbReference type="SUPFAM" id="SSF55729">
    <property type="entry name" value="Acyl-CoA N-acyltransferases (Nat)"/>
    <property type="match status" value="1"/>
</dbReference>
<feature type="domain" description="N-acetyltransferase" evidence="1">
    <location>
        <begin position="1"/>
        <end position="130"/>
    </location>
</feature>
<protein>
    <submittedName>
        <fullName evidence="2">GNAT family N-acetyltransferase</fullName>
    </submittedName>
</protein>
<evidence type="ECO:0000259" key="1">
    <source>
        <dbReference type="PROSITE" id="PS51186"/>
    </source>
</evidence>
<gene>
    <name evidence="2" type="ORF">ISP20_14650</name>
</gene>
<dbReference type="CDD" id="cd04301">
    <property type="entry name" value="NAT_SF"/>
    <property type="match status" value="1"/>
</dbReference>
<dbReference type="Gene3D" id="3.40.630.30">
    <property type="match status" value="1"/>
</dbReference>
<organism evidence="2 3">
    <name type="scientific">Dyella kyungheensis</name>
    <dbReference type="NCBI Taxonomy" id="1242174"/>
    <lineage>
        <taxon>Bacteria</taxon>
        <taxon>Pseudomonadati</taxon>
        <taxon>Pseudomonadota</taxon>
        <taxon>Gammaproteobacteria</taxon>
        <taxon>Lysobacterales</taxon>
        <taxon>Rhodanobacteraceae</taxon>
        <taxon>Dyella</taxon>
    </lineage>
</organism>
<dbReference type="PROSITE" id="PS51186">
    <property type="entry name" value="GNAT"/>
    <property type="match status" value="1"/>
</dbReference>
<dbReference type="Pfam" id="PF13508">
    <property type="entry name" value="Acetyltransf_7"/>
    <property type="match status" value="1"/>
</dbReference>
<dbReference type="RefSeq" id="WP_204636853.1">
    <property type="nucleotide sequence ID" value="NZ_JADIKC010000006.1"/>
</dbReference>
<keyword evidence="3" id="KW-1185">Reference proteome</keyword>
<sequence length="130" mass="14124">MIRDALPEDAEPIRLFLAANGWAHRVQDAQRFAQLLQQSQRTAVCVDDGTVIGFARGITDELSNGYLSMVVVASGHRRQGVGRGLVEHVTRGGADITWVLRAGRDGAAEFFAALGFEPSLVAMERCRRGS</sequence>
<proteinExistence type="predicted"/>
<dbReference type="Proteomes" id="UP001430065">
    <property type="component" value="Unassembled WGS sequence"/>
</dbReference>
<evidence type="ECO:0000313" key="3">
    <source>
        <dbReference type="Proteomes" id="UP001430065"/>
    </source>
</evidence>
<dbReference type="InterPro" id="IPR000182">
    <property type="entry name" value="GNAT_dom"/>
</dbReference>
<name>A0ABS2JV05_9GAMM</name>
<dbReference type="InterPro" id="IPR016181">
    <property type="entry name" value="Acyl_CoA_acyltransferase"/>
</dbReference>
<dbReference type="EMBL" id="JADIKC010000006">
    <property type="protein sequence ID" value="MBM7122404.1"/>
    <property type="molecule type" value="Genomic_DNA"/>
</dbReference>
<reference evidence="2 3" key="1">
    <citation type="submission" date="2020-10" db="EMBL/GenBank/DDBJ databases">
        <title>Phylogeny of dyella-like bacteria.</title>
        <authorList>
            <person name="Fu J."/>
        </authorList>
    </citation>
    <scope>NUCLEOTIDE SEQUENCE [LARGE SCALE GENOMIC DNA]</scope>
    <source>
        <strain evidence="2 3">THG-B117</strain>
    </source>
</reference>
<accession>A0ABS2JV05</accession>